<accession>A0AB34IGG5</accession>
<keyword evidence="4 10" id="KW-0812">Transmembrane</keyword>
<feature type="domain" description="ABC transmembrane type-1" evidence="12">
    <location>
        <begin position="262"/>
        <end position="578"/>
    </location>
</feature>
<evidence type="ECO:0000256" key="9">
    <source>
        <dbReference type="ARBA" id="ARBA00023136"/>
    </source>
</evidence>
<evidence type="ECO:0000313" key="14">
    <source>
        <dbReference type="Proteomes" id="UP001515480"/>
    </source>
</evidence>
<protein>
    <recommendedName>
        <fullName evidence="15">Bile salt export pump</fullName>
    </recommendedName>
</protein>
<dbReference type="Pfam" id="PF00664">
    <property type="entry name" value="ABC_membrane"/>
    <property type="match status" value="1"/>
</dbReference>
<reference evidence="13 14" key="1">
    <citation type="journal article" date="2024" name="Science">
        <title>Giant polyketide synthase enzymes in the biosynthesis of giant marine polyether toxins.</title>
        <authorList>
            <person name="Fallon T.R."/>
            <person name="Shende V.V."/>
            <person name="Wierzbicki I.H."/>
            <person name="Pendleton A.L."/>
            <person name="Watervoot N.F."/>
            <person name="Auber R.P."/>
            <person name="Gonzalez D.J."/>
            <person name="Wisecaver J.H."/>
            <person name="Moore B.S."/>
        </authorList>
    </citation>
    <scope>NUCLEOTIDE SEQUENCE [LARGE SCALE GENOMIC DNA]</scope>
    <source>
        <strain evidence="13 14">12B1</strain>
    </source>
</reference>
<dbReference type="GO" id="GO:0005524">
    <property type="term" value="F:ATP binding"/>
    <property type="evidence" value="ECO:0007669"/>
    <property type="project" value="UniProtKB-KW"/>
</dbReference>
<dbReference type="InterPro" id="IPR017871">
    <property type="entry name" value="ABC_transporter-like_CS"/>
</dbReference>
<evidence type="ECO:0000259" key="11">
    <source>
        <dbReference type="PROSITE" id="PS50893"/>
    </source>
</evidence>
<evidence type="ECO:0000256" key="5">
    <source>
        <dbReference type="ARBA" id="ARBA00022741"/>
    </source>
</evidence>
<keyword evidence="14" id="KW-1185">Reference proteome</keyword>
<dbReference type="EMBL" id="JBGBPQ010000028">
    <property type="protein sequence ID" value="KAL1496610.1"/>
    <property type="molecule type" value="Genomic_DNA"/>
</dbReference>
<dbReference type="SUPFAM" id="SSF52540">
    <property type="entry name" value="P-loop containing nucleoside triphosphate hydrolases"/>
    <property type="match status" value="1"/>
</dbReference>
<dbReference type="Gene3D" id="3.40.50.300">
    <property type="entry name" value="P-loop containing nucleotide triphosphate hydrolases"/>
    <property type="match status" value="1"/>
</dbReference>
<dbReference type="CDD" id="cd18572">
    <property type="entry name" value="ABC_6TM_TAP"/>
    <property type="match status" value="1"/>
</dbReference>
<evidence type="ECO:0000256" key="2">
    <source>
        <dbReference type="ARBA" id="ARBA00006493"/>
    </source>
</evidence>
<dbReference type="InterPro" id="IPR036640">
    <property type="entry name" value="ABC1_TM_sf"/>
</dbReference>
<keyword evidence="8 10" id="KW-1133">Transmembrane helix</keyword>
<evidence type="ECO:0000256" key="7">
    <source>
        <dbReference type="ARBA" id="ARBA00022967"/>
    </source>
</evidence>
<keyword evidence="3" id="KW-0813">Transport</keyword>
<feature type="transmembrane region" description="Helical" evidence="10">
    <location>
        <begin position="12"/>
        <end position="31"/>
    </location>
</feature>
<dbReference type="InterPro" id="IPR039421">
    <property type="entry name" value="Type_1_exporter"/>
</dbReference>
<feature type="transmembrane region" description="Helical" evidence="10">
    <location>
        <begin position="260"/>
        <end position="282"/>
    </location>
</feature>
<dbReference type="Gene3D" id="1.20.1560.10">
    <property type="entry name" value="ABC transporter type 1, transmembrane domain"/>
    <property type="match status" value="1"/>
</dbReference>
<evidence type="ECO:0000256" key="10">
    <source>
        <dbReference type="SAM" id="Phobius"/>
    </source>
</evidence>
<keyword evidence="6" id="KW-0067">ATP-binding</keyword>
<dbReference type="PROSITE" id="PS50893">
    <property type="entry name" value="ABC_TRANSPORTER_2"/>
    <property type="match status" value="1"/>
</dbReference>
<evidence type="ECO:0008006" key="15">
    <source>
        <dbReference type="Google" id="ProtNLM"/>
    </source>
</evidence>
<dbReference type="PANTHER" id="PTHR43394:SF19">
    <property type="entry name" value="ABC TRANSPORTER B FAMILY"/>
    <property type="match status" value="1"/>
</dbReference>
<dbReference type="FunFam" id="3.40.50.300:FF:000140">
    <property type="entry name" value="Lipid A export ATP-binding/permease protein MsbA"/>
    <property type="match status" value="1"/>
</dbReference>
<dbReference type="InterPro" id="IPR011527">
    <property type="entry name" value="ABC1_TM_dom"/>
</dbReference>
<dbReference type="Pfam" id="PF00005">
    <property type="entry name" value="ABC_tran"/>
    <property type="match status" value="1"/>
</dbReference>
<evidence type="ECO:0000259" key="12">
    <source>
        <dbReference type="PROSITE" id="PS50929"/>
    </source>
</evidence>
<dbReference type="GO" id="GO:0012505">
    <property type="term" value="C:endomembrane system"/>
    <property type="evidence" value="ECO:0007669"/>
    <property type="project" value="UniProtKB-SubCell"/>
</dbReference>
<evidence type="ECO:0000256" key="3">
    <source>
        <dbReference type="ARBA" id="ARBA00022448"/>
    </source>
</evidence>
<dbReference type="AlphaFoldDB" id="A0AB34IGG5"/>
<keyword evidence="5" id="KW-0547">Nucleotide-binding</keyword>
<dbReference type="GO" id="GO:0016887">
    <property type="term" value="F:ATP hydrolysis activity"/>
    <property type="evidence" value="ECO:0007669"/>
    <property type="project" value="InterPro"/>
</dbReference>
<keyword evidence="9 10" id="KW-0472">Membrane</keyword>
<comment type="similarity">
    <text evidence="2">Belongs to the ABC transporter superfamily. ABCB family. MHC peptide exporter (TC 3.A.1.209) subfamily.</text>
</comment>
<comment type="subcellular location">
    <subcellularLocation>
        <location evidence="1">Endomembrane system</location>
        <topology evidence="1">Multi-pass membrane protein</topology>
    </subcellularLocation>
</comment>
<sequence length="876" mass="94083">MGHHPSPRLLRGALAVALILDISLPLTLGVVPGPGCVNCSWPAIASAWPATPQGTSSRDRFFVGESCFDLLALALLRALTLAACLAALSHRRTSARAPALEPLRAPPLLPPRPAPLFIRYAGRACALAALLYSAAKGFTRLLQSGEGHGVGFGLLVHAGTTPPALEFWLCLTGAALLAEAEARAYEGLILAAGAGRAQVSDSLEARSADLMMKKGTRTADAAAEAANAVKEAYCKRTAPSADEVQAMRYCFRLMRRDWKLLLLAYVSLILAAAGESSVPLLYGKVIDAIAIHPDLGAFHLNILLLLGVAFFTGIFTGLRGSTFLLIGGRFSKRLRQELFDALLQQACELDFFGATKTGDVTSRLSADCQKVGDQVTLNVNVFLRSVIQVCFTLGFMVVINWRLAATCFVVVPAIVWASKVFGEFYRALSTETQDALAEANSTAEEVISSISTTHAFAAEKEESRRYADGMSTYLQCVKRQAKLYFFYSSATFTFLPYSTYCLVLFYGAQLINTPEGCSNQSSDSPTNVANCSFSPSPPPALAPRCELDSPGLVSFVFYMQSLFSAFQQLGSIYTALAQAAGAADKVCTWIKRKPALPQVAPLVEPTVCRGELRLDDVSFRYSLRPERLILDHLSLCANPGEVIALCGPSGGGKSSIIALIARFYDPEAGRVLLDGVPVRQLSPQWFYGQVALVGQEPVLYARSIADNICYGLQDSARPDFSAVVAAATLANADSFICGFEHGYETMIGERGTQLSGGQKQRVAIARALVRKPAVLLLDEATSALDADSEAVVQEAIDQMIAQGGMTVLVIAHRLSTIRGADCILVIKDGRVCEQGTNAQLLESKGEYCKLVQKQMHVHQPMPPTTPSVSRHCFPIG</sequence>
<evidence type="ECO:0000256" key="1">
    <source>
        <dbReference type="ARBA" id="ARBA00004127"/>
    </source>
</evidence>
<gene>
    <name evidence="13" type="ORF">AB1Y20_014214</name>
</gene>
<evidence type="ECO:0000313" key="13">
    <source>
        <dbReference type="EMBL" id="KAL1496610.1"/>
    </source>
</evidence>
<evidence type="ECO:0000256" key="6">
    <source>
        <dbReference type="ARBA" id="ARBA00022840"/>
    </source>
</evidence>
<comment type="caution">
    <text evidence="13">The sequence shown here is derived from an EMBL/GenBank/DDBJ whole genome shotgun (WGS) entry which is preliminary data.</text>
</comment>
<dbReference type="InterPro" id="IPR003593">
    <property type="entry name" value="AAA+_ATPase"/>
</dbReference>
<dbReference type="InterPro" id="IPR003439">
    <property type="entry name" value="ABC_transporter-like_ATP-bd"/>
</dbReference>
<evidence type="ECO:0000256" key="8">
    <source>
        <dbReference type="ARBA" id="ARBA00022989"/>
    </source>
</evidence>
<dbReference type="PANTHER" id="PTHR43394">
    <property type="entry name" value="ATP-DEPENDENT PERMEASE MDL1, MITOCHONDRIAL"/>
    <property type="match status" value="1"/>
</dbReference>
<evidence type="ECO:0000256" key="4">
    <source>
        <dbReference type="ARBA" id="ARBA00022692"/>
    </source>
</evidence>
<organism evidence="13 14">
    <name type="scientific">Prymnesium parvum</name>
    <name type="common">Toxic golden alga</name>
    <dbReference type="NCBI Taxonomy" id="97485"/>
    <lineage>
        <taxon>Eukaryota</taxon>
        <taxon>Haptista</taxon>
        <taxon>Haptophyta</taxon>
        <taxon>Prymnesiophyceae</taxon>
        <taxon>Prymnesiales</taxon>
        <taxon>Prymnesiaceae</taxon>
        <taxon>Prymnesium</taxon>
    </lineage>
</organism>
<dbReference type="CDD" id="cd03249">
    <property type="entry name" value="ABC_MTABC3_MDL1_MDL2"/>
    <property type="match status" value="1"/>
</dbReference>
<dbReference type="PROSITE" id="PS00211">
    <property type="entry name" value="ABC_TRANSPORTER_1"/>
    <property type="match status" value="1"/>
</dbReference>
<name>A0AB34IGG5_PRYPA</name>
<dbReference type="InterPro" id="IPR027417">
    <property type="entry name" value="P-loop_NTPase"/>
</dbReference>
<dbReference type="GO" id="GO:0016020">
    <property type="term" value="C:membrane"/>
    <property type="evidence" value="ECO:0007669"/>
    <property type="project" value="InterPro"/>
</dbReference>
<feature type="transmembrane region" description="Helical" evidence="10">
    <location>
        <begin position="484"/>
        <end position="508"/>
    </location>
</feature>
<dbReference type="PROSITE" id="PS50929">
    <property type="entry name" value="ABC_TM1F"/>
    <property type="match status" value="1"/>
</dbReference>
<keyword evidence="7" id="KW-1278">Translocase</keyword>
<feature type="transmembrane region" description="Helical" evidence="10">
    <location>
        <begin position="302"/>
        <end position="326"/>
    </location>
</feature>
<dbReference type="Proteomes" id="UP001515480">
    <property type="component" value="Unassembled WGS sequence"/>
</dbReference>
<dbReference type="SMART" id="SM00382">
    <property type="entry name" value="AAA"/>
    <property type="match status" value="1"/>
</dbReference>
<proteinExistence type="inferred from homology"/>
<feature type="transmembrane region" description="Helical" evidence="10">
    <location>
        <begin position="70"/>
        <end position="88"/>
    </location>
</feature>
<dbReference type="GO" id="GO:0015421">
    <property type="term" value="F:ABC-type oligopeptide transporter activity"/>
    <property type="evidence" value="ECO:0007669"/>
    <property type="project" value="TreeGrafter"/>
</dbReference>
<dbReference type="SUPFAM" id="SSF90123">
    <property type="entry name" value="ABC transporter transmembrane region"/>
    <property type="match status" value="1"/>
</dbReference>
<feature type="domain" description="ABC transporter" evidence="11">
    <location>
        <begin position="612"/>
        <end position="853"/>
    </location>
</feature>